<proteinExistence type="predicted"/>
<dbReference type="RefSeq" id="WP_209876448.1">
    <property type="nucleotide sequence ID" value="NZ_JAGGLV010000015.1"/>
</dbReference>
<evidence type="ECO:0000259" key="1">
    <source>
        <dbReference type="Pfam" id="PF08378"/>
    </source>
</evidence>
<gene>
    <name evidence="2" type="ORF">J2Z70_004254</name>
</gene>
<dbReference type="Pfam" id="PF08378">
    <property type="entry name" value="NERD"/>
    <property type="match status" value="1"/>
</dbReference>
<dbReference type="EMBL" id="JAGGLV010000015">
    <property type="protein sequence ID" value="MBP2114093.1"/>
    <property type="molecule type" value="Genomic_DNA"/>
</dbReference>
<reference evidence="2 3" key="1">
    <citation type="submission" date="2021-03" db="EMBL/GenBank/DDBJ databases">
        <title>Genomic Encyclopedia of Type Strains, Phase IV (KMG-IV): sequencing the most valuable type-strain genomes for metagenomic binning, comparative biology and taxonomic classification.</title>
        <authorList>
            <person name="Goeker M."/>
        </authorList>
    </citation>
    <scope>NUCLEOTIDE SEQUENCE [LARGE SCALE GENOMIC DNA]</scope>
    <source>
        <strain evidence="2 3">DSM 101953</strain>
    </source>
</reference>
<feature type="domain" description="NERD" evidence="1">
    <location>
        <begin position="77"/>
        <end position="138"/>
    </location>
</feature>
<keyword evidence="3" id="KW-1185">Reference proteome</keyword>
<evidence type="ECO:0000313" key="2">
    <source>
        <dbReference type="EMBL" id="MBP2114093.1"/>
    </source>
</evidence>
<dbReference type="InterPro" id="IPR011528">
    <property type="entry name" value="NERD"/>
</dbReference>
<evidence type="ECO:0000313" key="3">
    <source>
        <dbReference type="Proteomes" id="UP000773462"/>
    </source>
</evidence>
<accession>A0ABS4NVK1</accession>
<sequence length="260" mass="30089">MIAEIHNKISKTGSNLSDRLEDQLTGGFFGSIRYLPFETALQHVLRAVRFEINDQESEWEQALLSTQGFDYEIKFWVRHAEGEIDLILNLPNAVIGIEVKYYSGLSSEDEESEGMVTPEESINQLARYSRLLQDIRQEQPAYLIFLAPLNILLPVERDMKGRSIISQDIKLGFLAWQNVLEQLQDIKLLNLDIGQKRIIQDLIALLHQKGFARFRGFNSASKDSFMNGQSYTFYKKTKSWLNLLWPIHQNVQEGNYVYIK</sequence>
<dbReference type="Proteomes" id="UP000773462">
    <property type="component" value="Unassembled WGS sequence"/>
</dbReference>
<protein>
    <submittedName>
        <fullName evidence="2">Holliday junction resolvase-like predicted endonuclease</fullName>
    </submittedName>
</protein>
<organism evidence="2 3">
    <name type="scientific">Paenibacillus silagei</name>
    <dbReference type="NCBI Taxonomy" id="1670801"/>
    <lineage>
        <taxon>Bacteria</taxon>
        <taxon>Bacillati</taxon>
        <taxon>Bacillota</taxon>
        <taxon>Bacilli</taxon>
        <taxon>Bacillales</taxon>
        <taxon>Paenibacillaceae</taxon>
        <taxon>Paenibacillus</taxon>
    </lineage>
</organism>
<name>A0ABS4NVK1_9BACL</name>
<comment type="caution">
    <text evidence="2">The sequence shown here is derived from an EMBL/GenBank/DDBJ whole genome shotgun (WGS) entry which is preliminary data.</text>
</comment>